<keyword evidence="7" id="KW-1015">Disulfide bond</keyword>
<dbReference type="InterPro" id="IPR024706">
    <property type="entry name" value="Peroxiredoxin_AhpC-typ"/>
</dbReference>
<feature type="domain" description="Thioredoxin" evidence="14">
    <location>
        <begin position="4"/>
        <end position="153"/>
    </location>
</feature>
<protein>
    <recommendedName>
        <fullName evidence="3">thioredoxin-dependent peroxiredoxin</fullName>
        <ecNumber evidence="3">1.11.1.24</ecNumber>
    </recommendedName>
    <alternativeName>
        <fullName evidence="11">Bacterioferritin comigratory protein</fullName>
    </alternativeName>
    <alternativeName>
        <fullName evidence="9">Thioredoxin peroxidase</fullName>
    </alternativeName>
</protein>
<dbReference type="PANTHER" id="PTHR42801:SF4">
    <property type="entry name" value="AHPC_TSA FAMILY PROTEIN"/>
    <property type="match status" value="1"/>
</dbReference>
<evidence type="ECO:0000256" key="3">
    <source>
        <dbReference type="ARBA" id="ARBA00013017"/>
    </source>
</evidence>
<dbReference type="InterPro" id="IPR013766">
    <property type="entry name" value="Thioredoxin_domain"/>
</dbReference>
<evidence type="ECO:0000313" key="17">
    <source>
        <dbReference type="Proteomes" id="UP000248724"/>
    </source>
</evidence>
<keyword evidence="4" id="KW-0575">Peroxidase</keyword>
<dbReference type="PANTHER" id="PTHR42801">
    <property type="entry name" value="THIOREDOXIN-DEPENDENT PEROXIDE REDUCTASE"/>
    <property type="match status" value="1"/>
</dbReference>
<proteinExistence type="inferred from homology"/>
<evidence type="ECO:0000313" key="18">
    <source>
        <dbReference type="Proteomes" id="UP000606991"/>
    </source>
</evidence>
<comment type="subunit">
    <text evidence="2">Monomer.</text>
</comment>
<dbReference type="Proteomes" id="UP000248724">
    <property type="component" value="Unassembled WGS sequence"/>
</dbReference>
<keyword evidence="5" id="KW-0049">Antioxidant</keyword>
<evidence type="ECO:0000256" key="6">
    <source>
        <dbReference type="ARBA" id="ARBA00023002"/>
    </source>
</evidence>
<evidence type="ECO:0000256" key="11">
    <source>
        <dbReference type="ARBA" id="ARBA00041373"/>
    </source>
</evidence>
<dbReference type="InterPro" id="IPR036249">
    <property type="entry name" value="Thioredoxin-like_sf"/>
</dbReference>
<evidence type="ECO:0000313" key="16">
    <source>
        <dbReference type="EMBL" id="PZR78512.1"/>
    </source>
</evidence>
<dbReference type="InterPro" id="IPR000866">
    <property type="entry name" value="AhpC/TSA"/>
</dbReference>
<dbReference type="EC" id="1.11.1.24" evidence="3"/>
<dbReference type="RefSeq" id="WP_337312592.1">
    <property type="nucleotide sequence ID" value="NZ_JAEKNS010000119.1"/>
</dbReference>
<comment type="catalytic activity">
    <reaction evidence="12">
        <text>a hydroperoxide + [thioredoxin]-dithiol = an alcohol + [thioredoxin]-disulfide + H2O</text>
        <dbReference type="Rhea" id="RHEA:62620"/>
        <dbReference type="Rhea" id="RHEA-COMP:10698"/>
        <dbReference type="Rhea" id="RHEA-COMP:10700"/>
        <dbReference type="ChEBI" id="CHEBI:15377"/>
        <dbReference type="ChEBI" id="CHEBI:29950"/>
        <dbReference type="ChEBI" id="CHEBI:30879"/>
        <dbReference type="ChEBI" id="CHEBI:35924"/>
        <dbReference type="ChEBI" id="CHEBI:50058"/>
        <dbReference type="EC" id="1.11.1.24"/>
    </reaction>
</comment>
<organism evidence="16 17">
    <name type="scientific">Candidatus Aeolococcus gillhamiae</name>
    <dbReference type="NCBI Taxonomy" id="3127015"/>
    <lineage>
        <taxon>Bacteria</taxon>
        <taxon>Bacillati</taxon>
        <taxon>Candidatus Dormiibacterota</taxon>
        <taxon>Candidatus Dormibacteria</taxon>
        <taxon>Candidatus Aeolococcales</taxon>
        <taxon>Candidatus Aeolococcaceae</taxon>
        <taxon>Candidatus Aeolococcus</taxon>
    </lineage>
</organism>
<dbReference type="Proteomes" id="UP000606991">
    <property type="component" value="Unassembled WGS sequence"/>
</dbReference>
<dbReference type="PIRSF" id="PIRSF000239">
    <property type="entry name" value="AHPC"/>
    <property type="match status" value="1"/>
</dbReference>
<reference evidence="16" key="2">
    <citation type="submission" date="2018-05" db="EMBL/GenBank/DDBJ databases">
        <authorList>
            <person name="Ferrari B."/>
        </authorList>
    </citation>
    <scope>NUCLEOTIDE SEQUENCE</scope>
    <source>
        <strain evidence="16">RRmetagenome_bin12</strain>
    </source>
</reference>
<name>A0A2W5YZW6_9BACT</name>
<evidence type="ECO:0000256" key="4">
    <source>
        <dbReference type="ARBA" id="ARBA00022559"/>
    </source>
</evidence>
<dbReference type="CDD" id="cd03017">
    <property type="entry name" value="PRX_BCP"/>
    <property type="match status" value="1"/>
</dbReference>
<keyword evidence="8" id="KW-0676">Redox-active center</keyword>
<dbReference type="EMBL" id="JAEKNS010000119">
    <property type="protein sequence ID" value="MBJ7595459.1"/>
    <property type="molecule type" value="Genomic_DNA"/>
</dbReference>
<evidence type="ECO:0000313" key="15">
    <source>
        <dbReference type="EMBL" id="MBJ7595459.1"/>
    </source>
</evidence>
<keyword evidence="6" id="KW-0560">Oxidoreductase</keyword>
<dbReference type="GO" id="GO:0008379">
    <property type="term" value="F:thioredoxin peroxidase activity"/>
    <property type="evidence" value="ECO:0007669"/>
    <property type="project" value="TreeGrafter"/>
</dbReference>
<evidence type="ECO:0000256" key="10">
    <source>
        <dbReference type="ARBA" id="ARBA00038489"/>
    </source>
</evidence>
<sequence>MALLTVGDPAPDITARSRDGTTLTLSSLRGRHVLVYFYPKDDTPGCTAEACGLNDNLTALSESGADVIGVSTDSWESHQRFAEKYGLKFALASDRDKSIRKAYGVGKMLGILPAVQRVSFLVGPDGRIVHVWPKVEAARHAADVLQEVRSQRAA</sequence>
<comment type="caution">
    <text evidence="16">The sequence shown here is derived from an EMBL/GenBank/DDBJ whole genome shotgun (WGS) entry which is preliminary data.</text>
</comment>
<evidence type="ECO:0000256" key="13">
    <source>
        <dbReference type="PIRSR" id="PIRSR000239-1"/>
    </source>
</evidence>
<dbReference type="GO" id="GO:0045454">
    <property type="term" value="P:cell redox homeostasis"/>
    <property type="evidence" value="ECO:0007669"/>
    <property type="project" value="TreeGrafter"/>
</dbReference>
<dbReference type="GO" id="GO:0005737">
    <property type="term" value="C:cytoplasm"/>
    <property type="evidence" value="ECO:0007669"/>
    <property type="project" value="TreeGrafter"/>
</dbReference>
<comment type="function">
    <text evidence="1">Thiol-specific peroxidase that catalyzes the reduction of hydrogen peroxide and organic hydroperoxides to water and alcohols, respectively. Plays a role in cell protection against oxidative stress by detoxifying peroxides and as sensor of hydrogen peroxide-mediated signaling events.</text>
</comment>
<comment type="similarity">
    <text evidence="10">Belongs to the peroxiredoxin family. BCP/PrxQ subfamily.</text>
</comment>
<evidence type="ECO:0000259" key="14">
    <source>
        <dbReference type="PROSITE" id="PS51352"/>
    </source>
</evidence>
<dbReference type="PROSITE" id="PS51352">
    <property type="entry name" value="THIOREDOXIN_2"/>
    <property type="match status" value="1"/>
</dbReference>
<evidence type="ECO:0000256" key="1">
    <source>
        <dbReference type="ARBA" id="ARBA00003330"/>
    </source>
</evidence>
<dbReference type="InterPro" id="IPR050924">
    <property type="entry name" value="Peroxiredoxin_BCP/PrxQ"/>
</dbReference>
<evidence type="ECO:0000256" key="5">
    <source>
        <dbReference type="ARBA" id="ARBA00022862"/>
    </source>
</evidence>
<dbReference type="FunFam" id="3.40.30.10:FF:000007">
    <property type="entry name" value="Thioredoxin-dependent thiol peroxidase"/>
    <property type="match status" value="1"/>
</dbReference>
<evidence type="ECO:0000256" key="8">
    <source>
        <dbReference type="ARBA" id="ARBA00023284"/>
    </source>
</evidence>
<evidence type="ECO:0000256" key="2">
    <source>
        <dbReference type="ARBA" id="ARBA00011245"/>
    </source>
</evidence>
<reference evidence="16 17" key="1">
    <citation type="journal article" date="2017" name="Nature">
        <title>Atmospheric trace gases support primary production in Antarctic desert surface soil.</title>
        <authorList>
            <person name="Ji M."/>
            <person name="Greening C."/>
            <person name="Vanwonterghem I."/>
            <person name="Carere C.R."/>
            <person name="Bay S.K."/>
            <person name="Steen J.A."/>
            <person name="Montgomery K."/>
            <person name="Lines T."/>
            <person name="Beardall J."/>
            <person name="van Dorst J."/>
            <person name="Snape I."/>
            <person name="Stott M.B."/>
            <person name="Hugenholtz P."/>
            <person name="Ferrari B.C."/>
        </authorList>
    </citation>
    <scope>NUCLEOTIDE SEQUENCE [LARGE SCALE GENOMIC DNA]</scope>
    <source>
        <strain evidence="16">RRmetagenome_bin12</strain>
    </source>
</reference>
<evidence type="ECO:0000256" key="12">
    <source>
        <dbReference type="ARBA" id="ARBA00049091"/>
    </source>
</evidence>
<dbReference type="GO" id="GO:0034599">
    <property type="term" value="P:cellular response to oxidative stress"/>
    <property type="evidence" value="ECO:0007669"/>
    <property type="project" value="TreeGrafter"/>
</dbReference>
<reference evidence="15 18" key="3">
    <citation type="submission" date="2020-10" db="EMBL/GenBank/DDBJ databases">
        <title>Ca. Dormibacterota MAGs.</title>
        <authorList>
            <person name="Montgomery K."/>
        </authorList>
    </citation>
    <scope>NUCLEOTIDE SEQUENCE [LARGE SCALE GENOMIC DNA]</scope>
    <source>
        <strain evidence="15">SC8812_S17_18</strain>
    </source>
</reference>
<accession>A0A934N6I7</accession>
<dbReference type="Pfam" id="PF00578">
    <property type="entry name" value="AhpC-TSA"/>
    <property type="match status" value="1"/>
</dbReference>
<gene>
    <name evidence="16" type="ORF">DLM65_12715</name>
    <name evidence="15" type="ORF">JF886_11495</name>
</gene>
<evidence type="ECO:0000256" key="7">
    <source>
        <dbReference type="ARBA" id="ARBA00023157"/>
    </source>
</evidence>
<feature type="active site" description="Cysteine sulfenic acid (-SOH) intermediate; for peroxidase activity" evidence="13">
    <location>
        <position position="46"/>
    </location>
</feature>
<dbReference type="AlphaFoldDB" id="A0A2W5YZW6"/>
<dbReference type="EMBL" id="QHBU01000256">
    <property type="protein sequence ID" value="PZR78512.1"/>
    <property type="molecule type" value="Genomic_DNA"/>
</dbReference>
<accession>A0A2W5YZW6</accession>
<dbReference type="SUPFAM" id="SSF52833">
    <property type="entry name" value="Thioredoxin-like"/>
    <property type="match status" value="1"/>
</dbReference>
<dbReference type="Gene3D" id="3.40.30.10">
    <property type="entry name" value="Glutaredoxin"/>
    <property type="match status" value="1"/>
</dbReference>
<evidence type="ECO:0000256" key="9">
    <source>
        <dbReference type="ARBA" id="ARBA00032824"/>
    </source>
</evidence>